<protein>
    <submittedName>
        <fullName evidence="2">Uncharacterized protein</fullName>
    </submittedName>
</protein>
<dbReference type="AlphaFoldDB" id="A0A7J8DX80"/>
<gene>
    <name evidence="2" type="ORF">HJG63_008325</name>
</gene>
<sequence length="197" mass="20537">MRSGEKARTGARCPRGRAGRGRRRAVALRAACGRAGGAGLQHRPCRGRSAPSVTVCVSLQEPRASKCPLGFFGDNIINNASAEALTTVPPTHPAAPSPRGQRALDSGARGAAGPNLSLRPSEGAVQAAAPRPAGRLQGWLPRGQPGAAGSADLRGSRFRPVAGLLRECSVFAVSLSCGQSHAWSLSHLRSRRLKCRR</sequence>
<evidence type="ECO:0000256" key="1">
    <source>
        <dbReference type="SAM" id="MobiDB-lite"/>
    </source>
</evidence>
<reference evidence="2 3" key="1">
    <citation type="journal article" date="2020" name="Nature">
        <title>Six reference-quality genomes reveal evolution of bat adaptations.</title>
        <authorList>
            <person name="Jebb D."/>
            <person name="Huang Z."/>
            <person name="Pippel M."/>
            <person name="Hughes G.M."/>
            <person name="Lavrichenko K."/>
            <person name="Devanna P."/>
            <person name="Winkler S."/>
            <person name="Jermiin L.S."/>
            <person name="Skirmuntt E.C."/>
            <person name="Katzourakis A."/>
            <person name="Burkitt-Gray L."/>
            <person name="Ray D.A."/>
            <person name="Sullivan K.A.M."/>
            <person name="Roscito J.G."/>
            <person name="Kirilenko B.M."/>
            <person name="Davalos L.M."/>
            <person name="Corthals A.P."/>
            <person name="Power M.L."/>
            <person name="Jones G."/>
            <person name="Ransome R.D."/>
            <person name="Dechmann D.K.N."/>
            <person name="Locatelli A.G."/>
            <person name="Puechmaille S.J."/>
            <person name="Fedrigo O."/>
            <person name="Jarvis E.D."/>
            <person name="Hiller M."/>
            <person name="Vernes S.C."/>
            <person name="Myers E.W."/>
            <person name="Teeling E.C."/>
        </authorList>
    </citation>
    <scope>NUCLEOTIDE SEQUENCE [LARGE SCALE GENOMIC DNA]</scope>
    <source>
        <strain evidence="2">MRouAeg1</strain>
        <tissue evidence="2">Muscle</tissue>
    </source>
</reference>
<name>A0A7J8DX80_ROUAE</name>
<feature type="region of interest" description="Disordered" evidence="1">
    <location>
        <begin position="87"/>
        <end position="153"/>
    </location>
</feature>
<keyword evidence="3" id="KW-1185">Reference proteome</keyword>
<dbReference type="EMBL" id="JACASE010000011">
    <property type="protein sequence ID" value="KAF6427837.1"/>
    <property type="molecule type" value="Genomic_DNA"/>
</dbReference>
<comment type="caution">
    <text evidence="2">The sequence shown here is derived from an EMBL/GenBank/DDBJ whole genome shotgun (WGS) entry which is preliminary data.</text>
</comment>
<evidence type="ECO:0000313" key="3">
    <source>
        <dbReference type="Proteomes" id="UP000593571"/>
    </source>
</evidence>
<organism evidence="2 3">
    <name type="scientific">Rousettus aegyptiacus</name>
    <name type="common">Egyptian fruit bat</name>
    <name type="synonym">Pteropus aegyptiacus</name>
    <dbReference type="NCBI Taxonomy" id="9407"/>
    <lineage>
        <taxon>Eukaryota</taxon>
        <taxon>Metazoa</taxon>
        <taxon>Chordata</taxon>
        <taxon>Craniata</taxon>
        <taxon>Vertebrata</taxon>
        <taxon>Euteleostomi</taxon>
        <taxon>Mammalia</taxon>
        <taxon>Eutheria</taxon>
        <taxon>Laurasiatheria</taxon>
        <taxon>Chiroptera</taxon>
        <taxon>Yinpterochiroptera</taxon>
        <taxon>Pteropodoidea</taxon>
        <taxon>Pteropodidae</taxon>
        <taxon>Rousettinae</taxon>
        <taxon>Rousettus</taxon>
    </lineage>
</organism>
<dbReference type="Proteomes" id="UP000593571">
    <property type="component" value="Unassembled WGS sequence"/>
</dbReference>
<proteinExistence type="predicted"/>
<accession>A0A7J8DX80</accession>
<feature type="region of interest" description="Disordered" evidence="1">
    <location>
        <begin position="1"/>
        <end position="21"/>
    </location>
</feature>
<evidence type="ECO:0000313" key="2">
    <source>
        <dbReference type="EMBL" id="KAF6427837.1"/>
    </source>
</evidence>